<dbReference type="EMBL" id="ML170207">
    <property type="protein sequence ID" value="TDL18540.1"/>
    <property type="molecule type" value="Genomic_DNA"/>
</dbReference>
<dbReference type="VEuPathDB" id="FungiDB:BD410DRAFT_698614"/>
<dbReference type="AlphaFoldDB" id="A0A4Y7PVI3"/>
<dbReference type="OrthoDB" id="3211671at2759"/>
<proteinExistence type="predicted"/>
<protein>
    <recommendedName>
        <fullName evidence="3">Chromo domain-containing protein</fullName>
    </recommendedName>
</protein>
<keyword evidence="2" id="KW-1185">Reference proteome</keyword>
<evidence type="ECO:0008006" key="3">
    <source>
        <dbReference type="Google" id="ProtNLM"/>
    </source>
</evidence>
<organism evidence="1 2">
    <name type="scientific">Rickenella mellea</name>
    <dbReference type="NCBI Taxonomy" id="50990"/>
    <lineage>
        <taxon>Eukaryota</taxon>
        <taxon>Fungi</taxon>
        <taxon>Dikarya</taxon>
        <taxon>Basidiomycota</taxon>
        <taxon>Agaricomycotina</taxon>
        <taxon>Agaricomycetes</taxon>
        <taxon>Hymenochaetales</taxon>
        <taxon>Rickenellaceae</taxon>
        <taxon>Rickenella</taxon>
    </lineage>
</organism>
<dbReference type="Proteomes" id="UP000294933">
    <property type="component" value="Unassembled WGS sequence"/>
</dbReference>
<reference evidence="1 2" key="1">
    <citation type="submission" date="2018-06" db="EMBL/GenBank/DDBJ databases">
        <title>A transcriptomic atlas of mushroom development highlights an independent origin of complex multicellularity.</title>
        <authorList>
            <consortium name="DOE Joint Genome Institute"/>
            <person name="Krizsan K."/>
            <person name="Almasi E."/>
            <person name="Merenyi Z."/>
            <person name="Sahu N."/>
            <person name="Viragh M."/>
            <person name="Koszo T."/>
            <person name="Mondo S."/>
            <person name="Kiss B."/>
            <person name="Balint B."/>
            <person name="Kues U."/>
            <person name="Barry K."/>
            <person name="Hegedus J.C."/>
            <person name="Henrissat B."/>
            <person name="Johnson J."/>
            <person name="Lipzen A."/>
            <person name="Ohm R."/>
            <person name="Nagy I."/>
            <person name="Pangilinan J."/>
            <person name="Yan J."/>
            <person name="Xiong Y."/>
            <person name="Grigoriev I.V."/>
            <person name="Hibbett D.S."/>
            <person name="Nagy L.G."/>
        </authorList>
    </citation>
    <scope>NUCLEOTIDE SEQUENCE [LARGE SCALE GENOMIC DNA]</scope>
    <source>
        <strain evidence="1 2">SZMC22713</strain>
    </source>
</reference>
<dbReference type="InterPro" id="IPR016197">
    <property type="entry name" value="Chromo-like_dom_sf"/>
</dbReference>
<sequence length="109" mass="12436">ATYKLDLSDELKVKGIVNKFHTSLLRIHVPNDDRRFPGRQLNQIPGFGDNPREWQVDRILSHSGKGREADFQIQWSTGDVTWAPYEEVKHLEALSAYCEAMGISNPSKL</sequence>
<dbReference type="STRING" id="50990.A0A4Y7PVI3"/>
<dbReference type="SUPFAM" id="SSF54160">
    <property type="entry name" value="Chromo domain-like"/>
    <property type="match status" value="1"/>
</dbReference>
<gene>
    <name evidence="1" type="ORF">BD410DRAFT_698614</name>
</gene>
<feature type="non-terminal residue" evidence="1">
    <location>
        <position position="1"/>
    </location>
</feature>
<evidence type="ECO:0000313" key="2">
    <source>
        <dbReference type="Proteomes" id="UP000294933"/>
    </source>
</evidence>
<evidence type="ECO:0000313" key="1">
    <source>
        <dbReference type="EMBL" id="TDL18540.1"/>
    </source>
</evidence>
<feature type="non-terminal residue" evidence="1">
    <location>
        <position position="109"/>
    </location>
</feature>
<accession>A0A4Y7PVI3</accession>
<name>A0A4Y7PVI3_9AGAM</name>